<evidence type="ECO:0000256" key="1">
    <source>
        <dbReference type="SAM" id="Phobius"/>
    </source>
</evidence>
<gene>
    <name evidence="2" type="ORF">HNP76_001774</name>
</gene>
<keyword evidence="1" id="KW-1133">Transmembrane helix</keyword>
<evidence type="ECO:0000313" key="2">
    <source>
        <dbReference type="EMBL" id="MBB5226401.1"/>
    </source>
</evidence>
<organism evidence="2 3">
    <name type="scientific">Treponema ruminis</name>
    <dbReference type="NCBI Taxonomy" id="744515"/>
    <lineage>
        <taxon>Bacteria</taxon>
        <taxon>Pseudomonadati</taxon>
        <taxon>Spirochaetota</taxon>
        <taxon>Spirochaetia</taxon>
        <taxon>Spirochaetales</taxon>
        <taxon>Treponemataceae</taxon>
        <taxon>Treponema</taxon>
    </lineage>
</organism>
<feature type="transmembrane region" description="Helical" evidence="1">
    <location>
        <begin position="6"/>
        <end position="24"/>
    </location>
</feature>
<protein>
    <submittedName>
        <fullName evidence="2">Uncharacterized protein</fullName>
    </submittedName>
</protein>
<accession>A0A7W8G9W7</accession>
<comment type="caution">
    <text evidence="2">The sequence shown here is derived from an EMBL/GenBank/DDBJ whole genome shotgun (WGS) entry which is preliminary data.</text>
</comment>
<sequence>MSFKAFLSYFFGVIAMLLGSKFYLQSRSAFLFILLLLGGFCISQITCFIIHMYCKLKNDMENPPVPAQNYAESFAKDAPRANSIKISSIY</sequence>
<keyword evidence="1" id="KW-0812">Transmembrane</keyword>
<name>A0A7W8G9W7_9SPIR</name>
<dbReference type="EMBL" id="JACHFQ010000005">
    <property type="protein sequence ID" value="MBB5226401.1"/>
    <property type="molecule type" value="Genomic_DNA"/>
</dbReference>
<evidence type="ECO:0000313" key="3">
    <source>
        <dbReference type="Proteomes" id="UP000518887"/>
    </source>
</evidence>
<keyword evidence="3" id="KW-1185">Reference proteome</keyword>
<dbReference type="Proteomes" id="UP000518887">
    <property type="component" value="Unassembled WGS sequence"/>
</dbReference>
<dbReference type="AlphaFoldDB" id="A0A7W8G9W7"/>
<reference evidence="2 3" key="1">
    <citation type="submission" date="2020-08" db="EMBL/GenBank/DDBJ databases">
        <title>Genomic Encyclopedia of Type Strains, Phase IV (KMG-IV): sequencing the most valuable type-strain genomes for metagenomic binning, comparative biology and taxonomic classification.</title>
        <authorList>
            <person name="Goeker M."/>
        </authorList>
    </citation>
    <scope>NUCLEOTIDE SEQUENCE [LARGE SCALE GENOMIC DNA]</scope>
    <source>
        <strain evidence="2 3">DSM 103462</strain>
    </source>
</reference>
<feature type="transmembrane region" description="Helical" evidence="1">
    <location>
        <begin position="31"/>
        <end position="53"/>
    </location>
</feature>
<proteinExistence type="predicted"/>
<keyword evidence="1" id="KW-0472">Membrane</keyword>